<evidence type="ECO:0000256" key="6">
    <source>
        <dbReference type="SAM" id="Phobius"/>
    </source>
</evidence>
<name>A0A943UXD8_9ACTN</name>
<feature type="transmembrane region" description="Helical" evidence="6">
    <location>
        <begin position="308"/>
        <end position="329"/>
    </location>
</feature>
<gene>
    <name evidence="7" type="ORF">KH142_04125</name>
</gene>
<comment type="subcellular location">
    <subcellularLocation>
        <location evidence="1">Membrane</location>
        <topology evidence="1">Multi-pass membrane protein</topology>
    </subcellularLocation>
</comment>
<feature type="transmembrane region" description="Helical" evidence="6">
    <location>
        <begin position="373"/>
        <end position="394"/>
    </location>
</feature>
<dbReference type="InterPro" id="IPR030191">
    <property type="entry name" value="CodB"/>
</dbReference>
<dbReference type="GO" id="GO:0015209">
    <property type="term" value="F:cytosine transmembrane transporter activity"/>
    <property type="evidence" value="ECO:0007669"/>
    <property type="project" value="InterPro"/>
</dbReference>
<keyword evidence="5 6" id="KW-0472">Membrane</keyword>
<dbReference type="Pfam" id="PF02133">
    <property type="entry name" value="Transp_cyt_pur"/>
    <property type="match status" value="1"/>
</dbReference>
<proteinExistence type="inferred from homology"/>
<feature type="transmembrane region" description="Helical" evidence="6">
    <location>
        <begin position="350"/>
        <end position="367"/>
    </location>
</feature>
<evidence type="ECO:0000256" key="3">
    <source>
        <dbReference type="ARBA" id="ARBA00022692"/>
    </source>
</evidence>
<dbReference type="Gene3D" id="1.10.4160.10">
    <property type="entry name" value="Hydantoin permease"/>
    <property type="match status" value="1"/>
</dbReference>
<protein>
    <submittedName>
        <fullName evidence="7">Cytosine permease</fullName>
    </submittedName>
</protein>
<feature type="transmembrane region" description="Helical" evidence="6">
    <location>
        <begin position="236"/>
        <end position="254"/>
    </location>
</feature>
<evidence type="ECO:0000313" key="8">
    <source>
        <dbReference type="Proteomes" id="UP000727506"/>
    </source>
</evidence>
<feature type="transmembrane region" description="Helical" evidence="6">
    <location>
        <begin position="30"/>
        <end position="51"/>
    </location>
</feature>
<feature type="transmembrane region" description="Helical" evidence="6">
    <location>
        <begin position="284"/>
        <end position="302"/>
    </location>
</feature>
<accession>A0A943UXD8</accession>
<comment type="caution">
    <text evidence="7">The sequence shown here is derived from an EMBL/GenBank/DDBJ whole genome shotgun (WGS) entry which is preliminary data.</text>
</comment>
<dbReference type="EMBL" id="JAGZSV010000053">
    <property type="protein sequence ID" value="MBS6940662.1"/>
    <property type="molecule type" value="Genomic_DNA"/>
</dbReference>
<dbReference type="PANTHER" id="PTHR30569">
    <property type="entry name" value="CYTOSINE TRANSPORTER CODB"/>
    <property type="match status" value="1"/>
</dbReference>
<evidence type="ECO:0000256" key="4">
    <source>
        <dbReference type="ARBA" id="ARBA00022989"/>
    </source>
</evidence>
<feature type="transmembrane region" description="Helical" evidence="6">
    <location>
        <begin position="63"/>
        <end position="86"/>
    </location>
</feature>
<keyword evidence="4 6" id="KW-1133">Transmembrane helix</keyword>
<keyword evidence="3 6" id="KW-0812">Transmembrane</keyword>
<dbReference type="InterPro" id="IPR001248">
    <property type="entry name" value="Pur-cyt_permease"/>
</dbReference>
<reference evidence="7" key="1">
    <citation type="submission" date="2021-02" db="EMBL/GenBank/DDBJ databases">
        <title>Infant gut strain persistence is associated with maternal origin, phylogeny, and functional potential including surface adhesion and iron acquisition.</title>
        <authorList>
            <person name="Lou Y.C."/>
        </authorList>
    </citation>
    <scope>NUCLEOTIDE SEQUENCE</scope>
    <source>
        <strain evidence="7">L2_039_000G1_dasL2_039_000G1_concoct_11</strain>
    </source>
</reference>
<evidence type="ECO:0000313" key="7">
    <source>
        <dbReference type="EMBL" id="MBS6940662.1"/>
    </source>
</evidence>
<dbReference type="GO" id="GO:0005886">
    <property type="term" value="C:plasma membrane"/>
    <property type="evidence" value="ECO:0007669"/>
    <property type="project" value="TreeGrafter"/>
</dbReference>
<evidence type="ECO:0000256" key="1">
    <source>
        <dbReference type="ARBA" id="ARBA00004141"/>
    </source>
</evidence>
<evidence type="ECO:0000256" key="5">
    <source>
        <dbReference type="ARBA" id="ARBA00023136"/>
    </source>
</evidence>
<comment type="similarity">
    <text evidence="2">Belongs to the purine-cytosine permease (2.A.39) family.</text>
</comment>
<feature type="transmembrane region" description="Helical" evidence="6">
    <location>
        <begin position="171"/>
        <end position="190"/>
    </location>
</feature>
<evidence type="ECO:0000256" key="2">
    <source>
        <dbReference type="ARBA" id="ARBA00008974"/>
    </source>
</evidence>
<organism evidence="7 8">
    <name type="scientific">Slackia piriformis</name>
    <dbReference type="NCBI Taxonomy" id="626934"/>
    <lineage>
        <taxon>Bacteria</taxon>
        <taxon>Bacillati</taxon>
        <taxon>Actinomycetota</taxon>
        <taxon>Coriobacteriia</taxon>
        <taxon>Eggerthellales</taxon>
        <taxon>Eggerthellaceae</taxon>
        <taxon>Slackia</taxon>
    </lineage>
</organism>
<dbReference type="AlphaFoldDB" id="A0A943UXD8"/>
<feature type="transmembrane region" description="Helical" evidence="6">
    <location>
        <begin position="202"/>
        <end position="224"/>
    </location>
</feature>
<dbReference type="Proteomes" id="UP000727506">
    <property type="component" value="Unassembled WGS sequence"/>
</dbReference>
<dbReference type="PANTHER" id="PTHR30569:SF0">
    <property type="entry name" value="CYTOSINE PERMEASE"/>
    <property type="match status" value="1"/>
</dbReference>
<feature type="transmembrane region" description="Helical" evidence="6">
    <location>
        <begin position="132"/>
        <end position="151"/>
    </location>
</feature>
<feature type="transmembrane region" description="Helical" evidence="6">
    <location>
        <begin position="106"/>
        <end position="125"/>
    </location>
</feature>
<sequence length="416" mass="43939">MIRIGALCCVSQLLLGATLGYGMSFWDAFWATMLGSVLLQVVSWALGTAAAREGLSTSLLSRWAGLGKIGSAVLGGVVAISMVGWFGVQNSVFAEGMFDITGVLNYPVWALITGLGITVLVVAGIKWIARFAAVFVPLFIVAVVVSAAIVLQDHSLMEFLNSPHPGPALSFGAATTIVAGGFIAGSICTPDYARYLKNGTQVFWMTLIGTFLGELGMNLTAVVLAHATGTDNVTDIMMATSGVLGVIIVVASTVKLNDINLYSSGLGMATMINALFNAKVNRSVMIWILGIVGTVLSMIGIINYFTDFLTLLGVAIPPVAGIMVVDYFLLKRNRKELEETRAQGALPKTVEKWNPVAIAVWIAAFVVGEASSIFAIGIPGLNSLVFAGVAYWVVMKAMAAARKVDAVKFNETDQVL</sequence>
<dbReference type="CDD" id="cd11484">
    <property type="entry name" value="SLC-NCS1sbd_CobB-like"/>
    <property type="match status" value="1"/>
</dbReference>